<dbReference type="WBParaSite" id="nRc.2.0.1.t30927-RA">
    <property type="protein sequence ID" value="nRc.2.0.1.t30927-RA"/>
    <property type="gene ID" value="nRc.2.0.1.g30927"/>
</dbReference>
<name>A0A915JZ42_ROMCU</name>
<organism evidence="1 2">
    <name type="scientific">Romanomermis culicivorax</name>
    <name type="common">Nematode worm</name>
    <dbReference type="NCBI Taxonomy" id="13658"/>
    <lineage>
        <taxon>Eukaryota</taxon>
        <taxon>Metazoa</taxon>
        <taxon>Ecdysozoa</taxon>
        <taxon>Nematoda</taxon>
        <taxon>Enoplea</taxon>
        <taxon>Dorylaimia</taxon>
        <taxon>Mermithida</taxon>
        <taxon>Mermithoidea</taxon>
        <taxon>Mermithidae</taxon>
        <taxon>Romanomermis</taxon>
    </lineage>
</organism>
<evidence type="ECO:0000313" key="1">
    <source>
        <dbReference type="Proteomes" id="UP000887565"/>
    </source>
</evidence>
<protein>
    <submittedName>
        <fullName evidence="2">Uncharacterized protein</fullName>
    </submittedName>
</protein>
<keyword evidence="1" id="KW-1185">Reference proteome</keyword>
<dbReference type="Proteomes" id="UP000887565">
    <property type="component" value="Unplaced"/>
</dbReference>
<dbReference type="AlphaFoldDB" id="A0A915JZ42"/>
<sequence length="60" mass="7042">MPTKEQEITFLKDLEEETEKFRVANPFVELDVQKPDAITCDKAFKADYFPMALWRTSNTN</sequence>
<evidence type="ECO:0000313" key="2">
    <source>
        <dbReference type="WBParaSite" id="nRc.2.0.1.t30927-RA"/>
    </source>
</evidence>
<reference evidence="2" key="1">
    <citation type="submission" date="2022-11" db="UniProtKB">
        <authorList>
            <consortium name="WormBaseParasite"/>
        </authorList>
    </citation>
    <scope>IDENTIFICATION</scope>
</reference>
<proteinExistence type="predicted"/>
<accession>A0A915JZ42</accession>